<evidence type="ECO:0000313" key="2">
    <source>
        <dbReference type="Proteomes" id="UP000612855"/>
    </source>
</evidence>
<protein>
    <submittedName>
        <fullName evidence="1">Uncharacterized protein</fullName>
    </submittedName>
</protein>
<gene>
    <name evidence="1" type="ORF">GCM10011360_08740</name>
</gene>
<dbReference type="Proteomes" id="UP000612855">
    <property type="component" value="Unassembled WGS sequence"/>
</dbReference>
<organism evidence="1 2">
    <name type="scientific">Primorskyibacter flagellatus</name>
    <dbReference type="NCBI Taxonomy" id="1387277"/>
    <lineage>
        <taxon>Bacteria</taxon>
        <taxon>Pseudomonadati</taxon>
        <taxon>Pseudomonadota</taxon>
        <taxon>Alphaproteobacteria</taxon>
        <taxon>Rhodobacterales</taxon>
        <taxon>Roseobacteraceae</taxon>
        <taxon>Primorskyibacter</taxon>
    </lineage>
</organism>
<evidence type="ECO:0000313" key="1">
    <source>
        <dbReference type="EMBL" id="GGE22539.1"/>
    </source>
</evidence>
<name>A0A917A1M0_9RHOB</name>
<comment type="caution">
    <text evidence="1">The sequence shown here is derived from an EMBL/GenBank/DDBJ whole genome shotgun (WGS) entry which is preliminary data.</text>
</comment>
<sequence length="175" mass="18011">MIRTLFISSTLIGLSIAGGLGLSQAHSTAMGFGALGGDVTVSSYRDLPRVETERTSALAMPKADRAAPTANAPRLVVQAPGQLPAVDRNSLDAAAQDNGSQIVAASKRPLARTGSEMTVAEAAAPAVSGKRVTTSTQGVKPRPVYVAPATYAMVKPVDVPALPVDTPKFLVGVYR</sequence>
<proteinExistence type="predicted"/>
<keyword evidence="2" id="KW-1185">Reference proteome</keyword>
<dbReference type="EMBL" id="BMFJ01000001">
    <property type="protein sequence ID" value="GGE22539.1"/>
    <property type="molecule type" value="Genomic_DNA"/>
</dbReference>
<reference evidence="2" key="1">
    <citation type="journal article" date="2019" name="Int. J. Syst. Evol. Microbiol.">
        <title>The Global Catalogue of Microorganisms (GCM) 10K type strain sequencing project: providing services to taxonomists for standard genome sequencing and annotation.</title>
        <authorList>
            <consortium name="The Broad Institute Genomics Platform"/>
            <consortium name="The Broad Institute Genome Sequencing Center for Infectious Disease"/>
            <person name="Wu L."/>
            <person name="Ma J."/>
        </authorList>
    </citation>
    <scope>NUCLEOTIDE SEQUENCE [LARGE SCALE GENOMIC DNA]</scope>
    <source>
        <strain evidence="2">CGMCC 1.12664</strain>
    </source>
</reference>
<dbReference type="AlphaFoldDB" id="A0A917A1M0"/>
<accession>A0A917A1M0</accession>
<dbReference type="RefSeq" id="WP_188476449.1">
    <property type="nucleotide sequence ID" value="NZ_BMFJ01000001.1"/>
</dbReference>